<dbReference type="Pfam" id="PF00512">
    <property type="entry name" value="HisKA"/>
    <property type="match status" value="1"/>
</dbReference>
<feature type="region of interest" description="Disordered" evidence="3">
    <location>
        <begin position="63"/>
        <end position="82"/>
    </location>
</feature>
<dbReference type="SUPFAM" id="SSF52172">
    <property type="entry name" value="CheY-like"/>
    <property type="match status" value="1"/>
</dbReference>
<dbReference type="SMART" id="SM00388">
    <property type="entry name" value="HisKA"/>
    <property type="match status" value="1"/>
</dbReference>
<keyword evidence="4" id="KW-0812">Transmembrane</keyword>
<protein>
    <recommendedName>
        <fullName evidence="9">Histidine kinase</fullName>
    </recommendedName>
</protein>
<dbReference type="SMART" id="SM00387">
    <property type="entry name" value="HATPase_c"/>
    <property type="match status" value="1"/>
</dbReference>
<dbReference type="InterPro" id="IPR050956">
    <property type="entry name" value="2C_system_His_kinase"/>
</dbReference>
<dbReference type="CDD" id="cd16922">
    <property type="entry name" value="HATPase_EvgS-ArcB-TorS-like"/>
    <property type="match status" value="1"/>
</dbReference>
<dbReference type="PRINTS" id="PR00344">
    <property type="entry name" value="BCTRLSENSOR"/>
</dbReference>
<feature type="transmembrane region" description="Helical" evidence="4">
    <location>
        <begin position="381"/>
        <end position="401"/>
    </location>
</feature>
<name>A0A9Q3CWD6_9BASI</name>
<dbReference type="OrthoDB" id="2499699at2759"/>
<feature type="domain" description="Response regulatory" evidence="6">
    <location>
        <begin position="906"/>
        <end position="1035"/>
    </location>
</feature>
<dbReference type="GO" id="GO:0000155">
    <property type="term" value="F:phosphorelay sensor kinase activity"/>
    <property type="evidence" value="ECO:0007669"/>
    <property type="project" value="InterPro"/>
</dbReference>
<dbReference type="SUPFAM" id="SSF55874">
    <property type="entry name" value="ATPase domain of HSP90 chaperone/DNA topoisomerase II/histidine kinase"/>
    <property type="match status" value="1"/>
</dbReference>
<dbReference type="EMBL" id="AVOT02010778">
    <property type="protein sequence ID" value="MBW0490815.1"/>
    <property type="molecule type" value="Genomic_DNA"/>
</dbReference>
<dbReference type="AlphaFoldDB" id="A0A9Q3CWD6"/>
<dbReference type="Pfam" id="PF03707">
    <property type="entry name" value="MHYT"/>
    <property type="match status" value="2"/>
</dbReference>
<gene>
    <name evidence="7" type="ORF">O181_030530</name>
</gene>
<feature type="transmembrane region" description="Helical" evidence="4">
    <location>
        <begin position="93"/>
        <end position="114"/>
    </location>
</feature>
<proteinExistence type="predicted"/>
<dbReference type="Pfam" id="PF00072">
    <property type="entry name" value="Response_reg"/>
    <property type="match status" value="1"/>
</dbReference>
<feature type="domain" description="Histidine kinase" evidence="5">
    <location>
        <begin position="444"/>
        <end position="667"/>
    </location>
</feature>
<dbReference type="PANTHER" id="PTHR43719">
    <property type="entry name" value="TWO-COMPONENT HISTIDINE KINASE"/>
    <property type="match status" value="1"/>
</dbReference>
<feature type="transmembrane region" description="Helical" evidence="4">
    <location>
        <begin position="134"/>
        <end position="152"/>
    </location>
</feature>
<evidence type="ECO:0000256" key="3">
    <source>
        <dbReference type="SAM" id="MobiDB-lite"/>
    </source>
</evidence>
<dbReference type="Pfam" id="PF02518">
    <property type="entry name" value="HATPase_c"/>
    <property type="match status" value="1"/>
</dbReference>
<evidence type="ECO:0000313" key="8">
    <source>
        <dbReference type="Proteomes" id="UP000765509"/>
    </source>
</evidence>
<dbReference type="Proteomes" id="UP000765509">
    <property type="component" value="Unassembled WGS sequence"/>
</dbReference>
<dbReference type="InterPro" id="IPR003594">
    <property type="entry name" value="HATPase_dom"/>
</dbReference>
<dbReference type="Gene3D" id="3.40.50.2300">
    <property type="match status" value="1"/>
</dbReference>
<evidence type="ECO:0000313" key="7">
    <source>
        <dbReference type="EMBL" id="MBW0490815.1"/>
    </source>
</evidence>
<organism evidence="7 8">
    <name type="scientific">Austropuccinia psidii MF-1</name>
    <dbReference type="NCBI Taxonomy" id="1389203"/>
    <lineage>
        <taxon>Eukaryota</taxon>
        <taxon>Fungi</taxon>
        <taxon>Dikarya</taxon>
        <taxon>Basidiomycota</taxon>
        <taxon>Pucciniomycotina</taxon>
        <taxon>Pucciniomycetes</taxon>
        <taxon>Pucciniales</taxon>
        <taxon>Sphaerophragmiaceae</taxon>
        <taxon>Austropuccinia</taxon>
    </lineage>
</organism>
<dbReference type="Gene3D" id="3.30.565.10">
    <property type="entry name" value="Histidine kinase-like ATPase, C-terminal domain"/>
    <property type="match status" value="1"/>
</dbReference>
<dbReference type="InterPro" id="IPR001789">
    <property type="entry name" value="Sig_transdc_resp-reg_receiver"/>
</dbReference>
<evidence type="ECO:0000259" key="6">
    <source>
        <dbReference type="PROSITE" id="PS50110"/>
    </source>
</evidence>
<evidence type="ECO:0000256" key="1">
    <source>
        <dbReference type="ARBA" id="ARBA00022553"/>
    </source>
</evidence>
<dbReference type="InterPro" id="IPR003661">
    <property type="entry name" value="HisK_dim/P_dom"/>
</dbReference>
<evidence type="ECO:0008006" key="9">
    <source>
        <dbReference type="Google" id="ProtNLM"/>
    </source>
</evidence>
<keyword evidence="8" id="KW-1185">Reference proteome</keyword>
<evidence type="ECO:0000259" key="5">
    <source>
        <dbReference type="PROSITE" id="PS50109"/>
    </source>
</evidence>
<accession>A0A9Q3CWD6</accession>
<dbReference type="SMART" id="SM00448">
    <property type="entry name" value="REC"/>
    <property type="match status" value="1"/>
</dbReference>
<comment type="caution">
    <text evidence="7">The sequence shown here is derived from an EMBL/GenBank/DDBJ whole genome shotgun (WGS) entry which is preliminary data.</text>
</comment>
<dbReference type="PROSITE" id="PS50110">
    <property type="entry name" value="RESPONSE_REGULATORY"/>
    <property type="match status" value="1"/>
</dbReference>
<reference evidence="7" key="1">
    <citation type="submission" date="2021-03" db="EMBL/GenBank/DDBJ databases">
        <title>Draft genome sequence of rust myrtle Austropuccinia psidii MF-1, a brazilian biotype.</title>
        <authorList>
            <person name="Quecine M.C."/>
            <person name="Pachon D.M.R."/>
            <person name="Bonatelli M.L."/>
            <person name="Correr F.H."/>
            <person name="Franceschini L.M."/>
            <person name="Leite T.F."/>
            <person name="Margarido G.R.A."/>
            <person name="Almeida C.A."/>
            <person name="Ferrarezi J.A."/>
            <person name="Labate C.A."/>
        </authorList>
    </citation>
    <scope>NUCLEOTIDE SEQUENCE</scope>
    <source>
        <strain evidence="7">MF-1</strain>
    </source>
</reference>
<sequence length="1036" mass="114925">MNISFSNQVILTDDEVILDYSWSWRLVILSLAICWLGAFTTCAIISHANSLFENPDNSPDNHLLEHSHSNLSNSHPSVTHSHKSHRSHQSLHLHWYLWTGLASVIYGSVSIWGLHFLAMLAQSFETSKEPLLDPTLTILSAIVATLCTFAALSSADRPALLSNYFQSLFSRSSFNRLTALINKFLELFSKIPKSHLSFSRWVSSTPFPDSSSSLAEPLLELEVGPLSPVLSILSSPMSVGRSIPSNDILTSDRPLPKQIGHSQTWLQKFTRIKLSVTLRAMVWTCAIGLMHYIGIKAIDIPGGRVILAPIPMLLSVLLGFCVSILGCVVMDMELTIGCQLLCATVMSFGVFGFHYTGILGMKIISSPRHYPAQRRLSSMDIALIIGALAIGTCLISIGLLAHTASLARSRMLELLKTKRQLGQLSLEKQQVDRTATLKQNFISVASHELRTPLFSVTGYSELLARTNLNNEQRWCLNNLQQACSNMQLIIANVLDFSKLERNNAESWAKPVCVNIREMLEGIAQMIEDKGSLTNSTTSVELIVQVTENVPETAFIDQTFVIRICMNLLSNALKFTEHGFIMIVVDIDAVNQLVIKVQDTGIGIPAAFMSALFEPYRQADSSTTRPHQGTGLGLSICKQLVERLDGIIEVHSIEGIGTTFTVHIPFTRPTSPPRSLTERQRRTICLAYQEKAVEDKLDEILKNDGHQTVTIHNNPELVSQRLNNGQIELVLADFQSFQSSKILKTAIDRGECSTKGRRPFVDDTVDGTYPTFVLTSSTDLDQVANENLLIGARNVIKLRRQGIIPHLIFDMLLAPNKYAHEIEGRTSKDGHQSSPEKFRRLTLSSINSLSPTVFQFDPSSQPILDSPCSTPPGTSNDDKNNLFPFDNKIENYEIKNPKPKTPEKSPKILLVDDNFLNVQLGKKLLHVLGYEVEVAFDGFEAIEKAEKCECGLILMDCQMPGMDGLEATKKIRDNERNQNHIKDSEAEQDKQSIPIIALTANVSPSDEMNCLTSGMDGFLSKPLRLDVLKATLHTFLG</sequence>
<keyword evidence="4" id="KW-0472">Membrane</keyword>
<evidence type="ECO:0000256" key="2">
    <source>
        <dbReference type="PROSITE-ProRule" id="PRU00169"/>
    </source>
</evidence>
<dbReference type="InterPro" id="IPR036890">
    <property type="entry name" value="HATPase_C_sf"/>
</dbReference>
<dbReference type="CDD" id="cd00082">
    <property type="entry name" value="HisKA"/>
    <property type="match status" value="1"/>
</dbReference>
<feature type="transmembrane region" description="Helical" evidence="4">
    <location>
        <begin position="22"/>
        <end position="45"/>
    </location>
</feature>
<keyword evidence="1 2" id="KW-0597">Phosphoprotein</keyword>
<dbReference type="InterPro" id="IPR011006">
    <property type="entry name" value="CheY-like_superfamily"/>
</dbReference>
<dbReference type="CDD" id="cd17546">
    <property type="entry name" value="REC_hyHK_CKI1_RcsC-like"/>
    <property type="match status" value="1"/>
</dbReference>
<feature type="transmembrane region" description="Helical" evidence="4">
    <location>
        <begin position="306"/>
        <end position="328"/>
    </location>
</feature>
<dbReference type="Gene3D" id="1.10.287.130">
    <property type="match status" value="1"/>
</dbReference>
<feature type="modified residue" description="4-aspartylphosphate" evidence="2">
    <location>
        <position position="955"/>
    </location>
</feature>
<evidence type="ECO:0000256" key="4">
    <source>
        <dbReference type="SAM" id="Phobius"/>
    </source>
</evidence>
<dbReference type="InterPro" id="IPR004358">
    <property type="entry name" value="Sig_transdc_His_kin-like_C"/>
</dbReference>
<feature type="transmembrane region" description="Helical" evidence="4">
    <location>
        <begin position="276"/>
        <end position="294"/>
    </location>
</feature>
<feature type="transmembrane region" description="Helical" evidence="4">
    <location>
        <begin position="340"/>
        <end position="361"/>
    </location>
</feature>
<dbReference type="InterPro" id="IPR005467">
    <property type="entry name" value="His_kinase_dom"/>
</dbReference>
<dbReference type="InterPro" id="IPR036097">
    <property type="entry name" value="HisK_dim/P_sf"/>
</dbReference>
<dbReference type="InterPro" id="IPR005330">
    <property type="entry name" value="MHYT_dom"/>
</dbReference>
<dbReference type="SUPFAM" id="SSF47384">
    <property type="entry name" value="Homodimeric domain of signal transducing histidine kinase"/>
    <property type="match status" value="1"/>
</dbReference>
<dbReference type="PANTHER" id="PTHR43719:SF28">
    <property type="entry name" value="PEROXIDE STRESS-ACTIVATED HISTIDINE KINASE MAK1-RELATED"/>
    <property type="match status" value="1"/>
</dbReference>
<keyword evidence="4" id="KW-1133">Transmembrane helix</keyword>
<dbReference type="PROSITE" id="PS50109">
    <property type="entry name" value="HIS_KIN"/>
    <property type="match status" value="1"/>
</dbReference>